<dbReference type="PROSITE" id="PS00061">
    <property type="entry name" value="ADH_SHORT"/>
    <property type="match status" value="1"/>
</dbReference>
<dbReference type="PRINTS" id="PR00081">
    <property type="entry name" value="GDHRDH"/>
</dbReference>
<dbReference type="Pfam" id="PF00106">
    <property type="entry name" value="adh_short"/>
    <property type="match status" value="1"/>
</dbReference>
<keyword evidence="5" id="KW-1185">Reference proteome</keyword>
<dbReference type="InterPro" id="IPR020904">
    <property type="entry name" value="Sc_DH/Rdtase_CS"/>
</dbReference>
<dbReference type="PANTHER" id="PTHR44196">
    <property type="entry name" value="DEHYDROGENASE/REDUCTASE SDR FAMILY MEMBER 7B"/>
    <property type="match status" value="1"/>
</dbReference>
<dbReference type="CDD" id="cd05233">
    <property type="entry name" value="SDR_c"/>
    <property type="match status" value="1"/>
</dbReference>
<dbReference type="PRINTS" id="PR00080">
    <property type="entry name" value="SDRFAMILY"/>
</dbReference>
<sequence length="227" mass="25340">MDLPIALITGAGTGLGKELALELSKTYHVVLVGRRQKPIIQLAEQINHSGSATELPFDVTDEEQIRSAVKKLKELSLWPVDLVVNNAGVGHFGSVDAMEPKEWQDMFQVNTFAPMLLTRAFVPEMKKRKRGIFLNILSTAALRGKVNESGYAASKFALKGFSESLSLELEPDGIRVIRAYMGGMNTPFWEQSDHVKDPTRFRTPKEVAQIIIEKMKTEDEIVIESKK</sequence>
<evidence type="ECO:0000313" key="5">
    <source>
        <dbReference type="Proteomes" id="UP000239047"/>
    </source>
</evidence>
<dbReference type="EMBL" id="PREZ01000008">
    <property type="protein sequence ID" value="PPA68837.1"/>
    <property type="molecule type" value="Genomic_DNA"/>
</dbReference>
<evidence type="ECO:0000313" key="4">
    <source>
        <dbReference type="EMBL" id="PPA68837.1"/>
    </source>
</evidence>
<protein>
    <submittedName>
        <fullName evidence="4">Short-chain dehydrogenase</fullName>
    </submittedName>
</protein>
<accession>A0A2S5G775</accession>
<dbReference type="PANTHER" id="PTHR44196:SF1">
    <property type="entry name" value="DEHYDROGENASE_REDUCTASE SDR FAMILY MEMBER 7B"/>
    <property type="match status" value="1"/>
</dbReference>
<organism evidence="4 5">
    <name type="scientific">Jeotgalibacillus proteolyticus</name>
    <dbReference type="NCBI Taxonomy" id="2082395"/>
    <lineage>
        <taxon>Bacteria</taxon>
        <taxon>Bacillati</taxon>
        <taxon>Bacillota</taxon>
        <taxon>Bacilli</taxon>
        <taxon>Bacillales</taxon>
        <taxon>Caryophanaceae</taxon>
        <taxon>Jeotgalibacillus</taxon>
    </lineage>
</organism>
<evidence type="ECO:0000256" key="2">
    <source>
        <dbReference type="ARBA" id="ARBA00023002"/>
    </source>
</evidence>
<comment type="similarity">
    <text evidence="1 3">Belongs to the short-chain dehydrogenases/reductases (SDR) family.</text>
</comment>
<proteinExistence type="inferred from homology"/>
<dbReference type="GO" id="GO:0016491">
    <property type="term" value="F:oxidoreductase activity"/>
    <property type="evidence" value="ECO:0007669"/>
    <property type="project" value="UniProtKB-KW"/>
</dbReference>
<dbReference type="SUPFAM" id="SSF51735">
    <property type="entry name" value="NAD(P)-binding Rossmann-fold domains"/>
    <property type="match status" value="1"/>
</dbReference>
<dbReference type="Proteomes" id="UP000239047">
    <property type="component" value="Unassembled WGS sequence"/>
</dbReference>
<keyword evidence="2" id="KW-0560">Oxidoreductase</keyword>
<dbReference type="GO" id="GO:0016020">
    <property type="term" value="C:membrane"/>
    <property type="evidence" value="ECO:0007669"/>
    <property type="project" value="TreeGrafter"/>
</dbReference>
<comment type="caution">
    <text evidence="4">The sequence shown here is derived from an EMBL/GenBank/DDBJ whole genome shotgun (WGS) entry which is preliminary data.</text>
</comment>
<gene>
    <name evidence="4" type="ORF">C4B60_18130</name>
</gene>
<dbReference type="InterPro" id="IPR036291">
    <property type="entry name" value="NAD(P)-bd_dom_sf"/>
</dbReference>
<evidence type="ECO:0000256" key="1">
    <source>
        <dbReference type="ARBA" id="ARBA00006484"/>
    </source>
</evidence>
<dbReference type="OrthoDB" id="9775296at2"/>
<name>A0A2S5G775_9BACL</name>
<dbReference type="InterPro" id="IPR002347">
    <property type="entry name" value="SDR_fam"/>
</dbReference>
<dbReference type="AlphaFoldDB" id="A0A2S5G775"/>
<evidence type="ECO:0000256" key="3">
    <source>
        <dbReference type="RuleBase" id="RU000363"/>
    </source>
</evidence>
<dbReference type="RefSeq" id="WP_104059453.1">
    <property type="nucleotide sequence ID" value="NZ_PREZ01000008.1"/>
</dbReference>
<reference evidence="4 5" key="1">
    <citation type="submission" date="2018-02" db="EMBL/GenBank/DDBJ databases">
        <title>Jeotgalibacillus proteolyticum sp. nov. a protease producing bacterium isolated from ocean sediments of Laizhou Bay.</title>
        <authorList>
            <person name="Li Y."/>
        </authorList>
    </citation>
    <scope>NUCLEOTIDE SEQUENCE [LARGE SCALE GENOMIC DNA]</scope>
    <source>
        <strain evidence="4 5">22-7</strain>
    </source>
</reference>
<dbReference type="Gene3D" id="3.40.50.720">
    <property type="entry name" value="NAD(P)-binding Rossmann-like Domain"/>
    <property type="match status" value="1"/>
</dbReference>